<gene>
    <name evidence="1" type="ORF">BCR44DRAFT_1100172</name>
</gene>
<dbReference type="Proteomes" id="UP000193411">
    <property type="component" value="Unassembled WGS sequence"/>
</dbReference>
<accession>A0A1Y2I491</accession>
<evidence type="ECO:0000313" key="1">
    <source>
        <dbReference type="EMBL" id="ORZ40783.1"/>
    </source>
</evidence>
<keyword evidence="2" id="KW-1185">Reference proteome</keyword>
<dbReference type="AlphaFoldDB" id="A0A1Y2I491"/>
<name>A0A1Y2I491_9FUNG</name>
<reference evidence="1 2" key="1">
    <citation type="submission" date="2016-07" db="EMBL/GenBank/DDBJ databases">
        <title>Pervasive Adenine N6-methylation of Active Genes in Fungi.</title>
        <authorList>
            <consortium name="DOE Joint Genome Institute"/>
            <person name="Mondo S.J."/>
            <person name="Dannebaum R.O."/>
            <person name="Kuo R.C."/>
            <person name="Labutti K."/>
            <person name="Haridas S."/>
            <person name="Kuo A."/>
            <person name="Salamov A."/>
            <person name="Ahrendt S.R."/>
            <person name="Lipzen A."/>
            <person name="Sullivan W."/>
            <person name="Andreopoulos W.B."/>
            <person name="Clum A."/>
            <person name="Lindquist E."/>
            <person name="Daum C."/>
            <person name="Ramamoorthy G.K."/>
            <person name="Gryganskyi A."/>
            <person name="Culley D."/>
            <person name="Magnuson J.K."/>
            <person name="James T.Y."/>
            <person name="O'Malley M.A."/>
            <person name="Stajich J.E."/>
            <person name="Spatafora J.W."/>
            <person name="Visel A."/>
            <person name="Grigoriev I.V."/>
        </authorList>
    </citation>
    <scope>NUCLEOTIDE SEQUENCE [LARGE SCALE GENOMIC DNA]</scope>
    <source>
        <strain evidence="1 2">PL171</strain>
    </source>
</reference>
<sequence>MERVGTLGFSFSICHLGDHVCHFGAPASMYSIQDIDYLVVRASVEPAHDSTATSRKSVRIIIT</sequence>
<proteinExistence type="predicted"/>
<dbReference type="EMBL" id="MCFL01000002">
    <property type="protein sequence ID" value="ORZ40783.1"/>
    <property type="molecule type" value="Genomic_DNA"/>
</dbReference>
<protein>
    <submittedName>
        <fullName evidence="1">Uncharacterized protein</fullName>
    </submittedName>
</protein>
<evidence type="ECO:0000313" key="2">
    <source>
        <dbReference type="Proteomes" id="UP000193411"/>
    </source>
</evidence>
<comment type="caution">
    <text evidence="1">The sequence shown here is derived from an EMBL/GenBank/DDBJ whole genome shotgun (WGS) entry which is preliminary data.</text>
</comment>
<organism evidence="1 2">
    <name type="scientific">Catenaria anguillulae PL171</name>
    <dbReference type="NCBI Taxonomy" id="765915"/>
    <lineage>
        <taxon>Eukaryota</taxon>
        <taxon>Fungi</taxon>
        <taxon>Fungi incertae sedis</taxon>
        <taxon>Blastocladiomycota</taxon>
        <taxon>Blastocladiomycetes</taxon>
        <taxon>Blastocladiales</taxon>
        <taxon>Catenariaceae</taxon>
        <taxon>Catenaria</taxon>
    </lineage>
</organism>